<proteinExistence type="predicted"/>
<keyword evidence="3" id="KW-1185">Reference proteome</keyword>
<keyword evidence="1" id="KW-0812">Transmembrane</keyword>
<comment type="caution">
    <text evidence="2">The sequence shown here is derived from an EMBL/GenBank/DDBJ whole genome shotgun (WGS) entry which is preliminary data.</text>
</comment>
<dbReference type="RefSeq" id="WP_017576281.1">
    <property type="nucleotide sequence ID" value="NZ_BMXL01000005.1"/>
</dbReference>
<dbReference type="Proteomes" id="UP000654947">
    <property type="component" value="Unassembled WGS sequence"/>
</dbReference>
<reference evidence="2 3" key="1">
    <citation type="journal article" date="2014" name="Int. J. Syst. Evol. Microbiol.">
        <title>Complete genome sequence of Corynebacterium casei LMG S-19264T (=DSM 44701T), isolated from a smear-ripened cheese.</title>
        <authorList>
            <consortium name="US DOE Joint Genome Institute (JGI-PGF)"/>
            <person name="Walter F."/>
            <person name="Albersmeier A."/>
            <person name="Kalinowski J."/>
            <person name="Ruckert C."/>
        </authorList>
    </citation>
    <scope>NUCLEOTIDE SEQUENCE [LARGE SCALE GENOMIC DNA]</scope>
    <source>
        <strain evidence="2 3">KCTC 19473</strain>
    </source>
</reference>
<accession>A0A918XBS9</accession>
<feature type="transmembrane region" description="Helical" evidence="1">
    <location>
        <begin position="12"/>
        <end position="34"/>
    </location>
</feature>
<keyword evidence="1" id="KW-1133">Transmembrane helix</keyword>
<name>A0A918XBS9_9ACTN</name>
<gene>
    <name evidence="2" type="ORF">GCM10007147_15390</name>
</gene>
<keyword evidence="1" id="KW-0472">Membrane</keyword>
<evidence type="ECO:0000256" key="1">
    <source>
        <dbReference type="SAM" id="Phobius"/>
    </source>
</evidence>
<protein>
    <submittedName>
        <fullName evidence="2">Uncharacterized protein</fullName>
    </submittedName>
</protein>
<evidence type="ECO:0000313" key="3">
    <source>
        <dbReference type="Proteomes" id="UP000654947"/>
    </source>
</evidence>
<sequence length="53" mass="5676">MSAPRHRAQRRGLGVLVLAGSVVFTAVLLTTVAFQGWQALAALWDWALAANGR</sequence>
<dbReference type="EMBL" id="BMXL01000005">
    <property type="protein sequence ID" value="GHD21683.1"/>
    <property type="molecule type" value="Genomic_DNA"/>
</dbReference>
<dbReference type="AlphaFoldDB" id="A0A918XBS9"/>
<organism evidence="2 3">
    <name type="scientific">Nocardiopsis kunsanensis</name>
    <dbReference type="NCBI Taxonomy" id="141693"/>
    <lineage>
        <taxon>Bacteria</taxon>
        <taxon>Bacillati</taxon>
        <taxon>Actinomycetota</taxon>
        <taxon>Actinomycetes</taxon>
        <taxon>Streptosporangiales</taxon>
        <taxon>Nocardiopsidaceae</taxon>
        <taxon>Nocardiopsis</taxon>
    </lineage>
</organism>
<evidence type="ECO:0000313" key="2">
    <source>
        <dbReference type="EMBL" id="GHD21683.1"/>
    </source>
</evidence>